<proteinExistence type="predicted"/>
<dbReference type="PANTHER" id="PTHR24173">
    <property type="entry name" value="ANKYRIN REPEAT CONTAINING"/>
    <property type="match status" value="1"/>
</dbReference>
<evidence type="ECO:0000256" key="1">
    <source>
        <dbReference type="ARBA" id="ARBA00022737"/>
    </source>
</evidence>
<dbReference type="Pfam" id="PF00023">
    <property type="entry name" value="Ank"/>
    <property type="match status" value="1"/>
</dbReference>
<keyword evidence="1" id="KW-0677">Repeat</keyword>
<dbReference type="AlphaFoldDB" id="A0A7T0BWY4"/>
<protein>
    <recommendedName>
        <fullName evidence="6">Ankyrin repeat domain-containing protein</fullName>
    </recommendedName>
</protein>
<dbReference type="Pfam" id="PF12796">
    <property type="entry name" value="Ank_2"/>
    <property type="match status" value="1"/>
</dbReference>
<sequence length="225" mass="24347">MKAVKKLLIALVAFAIVLGIANQGIPVNRIDRQLIDAAENNEADKIKQLLQQGANVDSQDLRGRSALLIAVDKNHIETARLLIEAGADVNLQDRIQDSPLLLAGAEGTLEILNMILQANPDFGLYNRYGGTALIPACERGHVKVVKALLQTKTDINHVNYLGWTALMEAIVLSDGGPRHQQIVQMLVDAGADITIADNDGITPLQHAQQKGFTEIVKILATAKTR</sequence>
<dbReference type="Proteomes" id="UP000594688">
    <property type="component" value="Chromosome"/>
</dbReference>
<dbReference type="PROSITE" id="PS50088">
    <property type="entry name" value="ANK_REPEAT"/>
    <property type="match status" value="3"/>
</dbReference>
<dbReference type="SMART" id="SM00248">
    <property type="entry name" value="ANK"/>
    <property type="match status" value="6"/>
</dbReference>
<organism evidence="4 5">
    <name type="scientific">Candidatus Nitronauta litoralis</name>
    <dbReference type="NCBI Taxonomy" id="2705533"/>
    <lineage>
        <taxon>Bacteria</taxon>
        <taxon>Pseudomonadati</taxon>
        <taxon>Nitrospinota/Tectimicrobiota group</taxon>
        <taxon>Nitrospinota</taxon>
        <taxon>Nitrospinia</taxon>
        <taxon>Nitrospinales</taxon>
        <taxon>Nitrospinaceae</taxon>
        <taxon>Candidatus Nitronauta</taxon>
    </lineage>
</organism>
<evidence type="ECO:0000256" key="2">
    <source>
        <dbReference type="ARBA" id="ARBA00023043"/>
    </source>
</evidence>
<dbReference type="PANTHER" id="PTHR24173:SF74">
    <property type="entry name" value="ANKYRIN REPEAT DOMAIN-CONTAINING PROTEIN 16"/>
    <property type="match status" value="1"/>
</dbReference>
<evidence type="ECO:0008006" key="6">
    <source>
        <dbReference type="Google" id="ProtNLM"/>
    </source>
</evidence>
<feature type="repeat" description="ANK" evidence="3">
    <location>
        <begin position="62"/>
        <end position="94"/>
    </location>
</feature>
<dbReference type="Gene3D" id="1.25.40.20">
    <property type="entry name" value="Ankyrin repeat-containing domain"/>
    <property type="match status" value="1"/>
</dbReference>
<reference evidence="4 5" key="1">
    <citation type="submission" date="2020-02" db="EMBL/GenBank/DDBJ databases">
        <title>Genomic and physiological characterization of two novel Nitrospinaceae genera.</title>
        <authorList>
            <person name="Mueller A.J."/>
            <person name="Jung M.-Y."/>
            <person name="Strachan C.R."/>
            <person name="Herbold C.W."/>
            <person name="Kirkegaard R.H."/>
            <person name="Daims H."/>
        </authorList>
    </citation>
    <scope>NUCLEOTIDE SEQUENCE [LARGE SCALE GENOMIC DNA]</scope>
    <source>
        <strain evidence="4">EB</strain>
    </source>
</reference>
<gene>
    <name evidence="4" type="ORF">G3M70_11380</name>
</gene>
<dbReference type="KEGG" id="nli:G3M70_11380"/>
<dbReference type="InterPro" id="IPR036770">
    <property type="entry name" value="Ankyrin_rpt-contain_sf"/>
</dbReference>
<accession>A0A7T0BWY4</accession>
<feature type="repeat" description="ANK" evidence="3">
    <location>
        <begin position="161"/>
        <end position="198"/>
    </location>
</feature>
<dbReference type="EMBL" id="CP048685">
    <property type="protein sequence ID" value="QPJ62439.1"/>
    <property type="molecule type" value="Genomic_DNA"/>
</dbReference>
<evidence type="ECO:0000313" key="5">
    <source>
        <dbReference type="Proteomes" id="UP000594688"/>
    </source>
</evidence>
<name>A0A7T0BWY4_9BACT</name>
<evidence type="ECO:0000256" key="3">
    <source>
        <dbReference type="PROSITE-ProRule" id="PRU00023"/>
    </source>
</evidence>
<feature type="repeat" description="ANK" evidence="3">
    <location>
        <begin position="128"/>
        <end position="160"/>
    </location>
</feature>
<dbReference type="PROSITE" id="PS50297">
    <property type="entry name" value="ANK_REP_REGION"/>
    <property type="match status" value="2"/>
</dbReference>
<evidence type="ECO:0000313" key="4">
    <source>
        <dbReference type="EMBL" id="QPJ62439.1"/>
    </source>
</evidence>
<dbReference type="SUPFAM" id="SSF48403">
    <property type="entry name" value="Ankyrin repeat"/>
    <property type="match status" value="1"/>
</dbReference>
<dbReference type="InterPro" id="IPR002110">
    <property type="entry name" value="Ankyrin_rpt"/>
</dbReference>
<keyword evidence="2 3" id="KW-0040">ANK repeat</keyword>